<dbReference type="Pfam" id="PF02470">
    <property type="entry name" value="MlaD"/>
    <property type="match status" value="1"/>
</dbReference>
<feature type="transmembrane region" description="Helical" evidence="1">
    <location>
        <begin position="20"/>
        <end position="38"/>
    </location>
</feature>
<reference evidence="3 4" key="1">
    <citation type="submission" date="2019-03" db="EMBL/GenBank/DDBJ databases">
        <authorList>
            <person name="Kim M.K.M."/>
        </authorList>
    </citation>
    <scope>NUCLEOTIDE SEQUENCE [LARGE SCALE GENOMIC DNA]</scope>
    <source>
        <strain evidence="3 4">17J68-15</strain>
    </source>
</reference>
<dbReference type="Proteomes" id="UP000295164">
    <property type="component" value="Unassembled WGS sequence"/>
</dbReference>
<name>A0A4V2WMC8_9BACT</name>
<accession>A0A4V2WMC8</accession>
<dbReference type="PANTHER" id="PTHR33371:SF4">
    <property type="entry name" value="INTERMEMBRANE PHOSPHOLIPID TRANSPORT SYSTEM BINDING PROTEIN MLAD"/>
    <property type="match status" value="1"/>
</dbReference>
<feature type="domain" description="Mce/MlaD" evidence="2">
    <location>
        <begin position="47"/>
        <end position="124"/>
    </location>
</feature>
<comment type="caution">
    <text evidence="3">The sequence shown here is derived from an EMBL/GenBank/DDBJ whole genome shotgun (WGS) entry which is preliminary data.</text>
</comment>
<gene>
    <name evidence="3" type="ORF">E0486_14765</name>
</gene>
<evidence type="ECO:0000256" key="1">
    <source>
        <dbReference type="SAM" id="Phobius"/>
    </source>
</evidence>
<protein>
    <submittedName>
        <fullName evidence="3">MCE family protein</fullName>
    </submittedName>
</protein>
<proteinExistence type="predicted"/>
<keyword evidence="1" id="KW-1133">Transmembrane helix</keyword>
<dbReference type="InterPro" id="IPR003399">
    <property type="entry name" value="Mce/MlaD"/>
</dbReference>
<dbReference type="PANTHER" id="PTHR33371">
    <property type="entry name" value="INTERMEMBRANE PHOSPHOLIPID TRANSPORT SYSTEM BINDING PROTEIN MLAD-RELATED"/>
    <property type="match status" value="1"/>
</dbReference>
<dbReference type="OrthoDB" id="9769132at2"/>
<keyword evidence="1" id="KW-0472">Membrane</keyword>
<evidence type="ECO:0000313" key="4">
    <source>
        <dbReference type="Proteomes" id="UP000295164"/>
    </source>
</evidence>
<sequence length="347" mass="37091">MTAARIRKQQGMKITNEAKVGILAIGAILALVIGFNFLKGKKLFGKSPTIYAVFNNLGALQKSNEVKIAGYGVGTVYNFTPSDKEISSIIVEIHLKEEFHIPKNSTAFIDGSPLGASYITIAKGNSNEFLQMGDTIATNQSGGLLADIKQQVRPTIEKVNMTLDSLRQTIGNLNSIFDPRTNNNLQSLIANLATASNNLLRLTDAQTGALAATLGNLNSVTGNLARNNEAVTHSVRNIETLTGNLANAHVKELVGALEATVNELKGAAEGLKGSINKIQDPSGSLGALMTDRKLYDQLNKAALSLEILLDDVRVHPKRYVNVSVFGGKTKTDALTSPALKDTIPLKQ</sequence>
<keyword evidence="4" id="KW-1185">Reference proteome</keyword>
<evidence type="ECO:0000259" key="2">
    <source>
        <dbReference type="Pfam" id="PF02470"/>
    </source>
</evidence>
<keyword evidence="1" id="KW-0812">Transmembrane</keyword>
<dbReference type="InterPro" id="IPR052336">
    <property type="entry name" value="MlaD_Phospholipid_Transporter"/>
</dbReference>
<dbReference type="AlphaFoldDB" id="A0A4V2WMC8"/>
<organism evidence="3 4">
    <name type="scientific">Flaviaesturariibacter aridisoli</name>
    <dbReference type="NCBI Taxonomy" id="2545761"/>
    <lineage>
        <taxon>Bacteria</taxon>
        <taxon>Pseudomonadati</taxon>
        <taxon>Bacteroidota</taxon>
        <taxon>Chitinophagia</taxon>
        <taxon>Chitinophagales</taxon>
        <taxon>Chitinophagaceae</taxon>
        <taxon>Flaviaestuariibacter</taxon>
    </lineage>
</organism>
<dbReference type="EMBL" id="SKFH01000030">
    <property type="protein sequence ID" value="TCZ68086.1"/>
    <property type="molecule type" value="Genomic_DNA"/>
</dbReference>
<evidence type="ECO:0000313" key="3">
    <source>
        <dbReference type="EMBL" id="TCZ68086.1"/>
    </source>
</evidence>